<dbReference type="GO" id="GO:0016812">
    <property type="term" value="F:hydrolase activity, acting on carbon-nitrogen (but not peptide) bonds, in cyclic amides"/>
    <property type="evidence" value="ECO:0007669"/>
    <property type="project" value="TreeGrafter"/>
</dbReference>
<dbReference type="AlphaFoldDB" id="A0A6J6UKI0"/>
<dbReference type="Gene3D" id="3.20.20.140">
    <property type="entry name" value="Metal-dependent hydrolases"/>
    <property type="match status" value="2"/>
</dbReference>
<dbReference type="InterPro" id="IPR050378">
    <property type="entry name" value="Metallo-dep_Hydrolases_sf"/>
</dbReference>
<dbReference type="SUPFAM" id="SSF51556">
    <property type="entry name" value="Metallo-dependent hydrolases"/>
    <property type="match status" value="1"/>
</dbReference>
<dbReference type="PANTHER" id="PTHR11647">
    <property type="entry name" value="HYDRANTOINASE/DIHYDROPYRIMIDINASE FAMILY MEMBER"/>
    <property type="match status" value="1"/>
</dbReference>
<gene>
    <name evidence="2" type="ORF">UFOPK2754_02343</name>
</gene>
<dbReference type="Gene3D" id="2.30.40.10">
    <property type="entry name" value="Urease, subunit C, domain 1"/>
    <property type="match status" value="1"/>
</dbReference>
<evidence type="ECO:0000313" key="2">
    <source>
        <dbReference type="EMBL" id="CAB4760026.1"/>
    </source>
</evidence>
<dbReference type="InterPro" id="IPR032466">
    <property type="entry name" value="Metal_Hydrolase"/>
</dbReference>
<dbReference type="PANTHER" id="PTHR11647:SF1">
    <property type="entry name" value="COLLAPSIN RESPONSE MEDIATOR PROTEIN"/>
    <property type="match status" value="1"/>
</dbReference>
<protein>
    <submittedName>
        <fullName evidence="2">Unannotated protein</fullName>
    </submittedName>
</protein>
<dbReference type="CDD" id="cd01297">
    <property type="entry name" value="D-aminoacylase"/>
    <property type="match status" value="1"/>
</dbReference>
<dbReference type="GO" id="GO:0005829">
    <property type="term" value="C:cytosol"/>
    <property type="evidence" value="ECO:0007669"/>
    <property type="project" value="TreeGrafter"/>
</dbReference>
<sequence length="574" mass="61598">MHDIVIRNATIFDGTGAERFEGALGIDDGIITSLDASGARGRDEFDAAGCIVTPGFVDPHTHYDGQAMWDPHLAPSVWHGVTTVVMGNCGVGFAPAARDRHEWLIGLMEGVEDIPGAALADGLRWNWETFPEYLDALSGTSRAIDVVAQVAHGAVRGYVMGERGAANEDPTANDIAQMARIVGDGVAAGALGFSTSRLPGHRAIDGRVVPGTYANEDELTAIAQAMARRSGGRAVFEMVTGTAAASSTLEHWRAELAWMARLSRDTGTPVLFGFGGPDTWAELIGTIDEANATGARLVPQISCRPVGSLLGLQAKHPFQGRASYEEIAHLPLAARVAAMRETERRTAILAERSTRRDVALPYDVTTLLDLVYPMGPELDYEPPASRSIAAQAAARRIDPIGLLYDQLLADDGQAMVMFALGNYRFANLDHSYELMRRNDTVVGLGDGGAHVTFICDAGYPTFMLSHWARDRSRGPRLPLELVVRKLTSEPARVYGLGDRGVLALGRRADLNIIDADRVTLTAPYVANDLPTGAPRLLQRAQGYRATFVAGTCIQRDGEDTGARPGQLVRGHRGA</sequence>
<name>A0A6J6UKI0_9ZZZZ</name>
<accession>A0A6J6UKI0</accession>
<dbReference type="InterPro" id="IPR013108">
    <property type="entry name" value="Amidohydro_3"/>
</dbReference>
<dbReference type="SUPFAM" id="SSF51338">
    <property type="entry name" value="Composite domain of metallo-dependent hydrolases"/>
    <property type="match status" value="1"/>
</dbReference>
<reference evidence="2" key="1">
    <citation type="submission" date="2020-05" db="EMBL/GenBank/DDBJ databases">
        <authorList>
            <person name="Chiriac C."/>
            <person name="Salcher M."/>
            <person name="Ghai R."/>
            <person name="Kavagutti S V."/>
        </authorList>
    </citation>
    <scope>NUCLEOTIDE SEQUENCE</scope>
</reference>
<organism evidence="2">
    <name type="scientific">freshwater metagenome</name>
    <dbReference type="NCBI Taxonomy" id="449393"/>
    <lineage>
        <taxon>unclassified sequences</taxon>
        <taxon>metagenomes</taxon>
        <taxon>ecological metagenomes</taxon>
    </lineage>
</organism>
<feature type="domain" description="Amidohydrolase 3" evidence="1">
    <location>
        <begin position="44"/>
        <end position="552"/>
    </location>
</feature>
<proteinExistence type="predicted"/>
<dbReference type="Pfam" id="PF07969">
    <property type="entry name" value="Amidohydro_3"/>
    <property type="match status" value="1"/>
</dbReference>
<dbReference type="EMBL" id="CAEZYR010000102">
    <property type="protein sequence ID" value="CAB4760026.1"/>
    <property type="molecule type" value="Genomic_DNA"/>
</dbReference>
<dbReference type="InterPro" id="IPR011059">
    <property type="entry name" value="Metal-dep_hydrolase_composite"/>
</dbReference>
<evidence type="ECO:0000259" key="1">
    <source>
        <dbReference type="Pfam" id="PF07969"/>
    </source>
</evidence>